<gene>
    <name evidence="12" type="ORF">A6R68_03465</name>
</gene>
<keyword evidence="5" id="KW-0677">Repeat</keyword>
<organism evidence="12 13">
    <name type="scientific">Neotoma lepida</name>
    <name type="common">Desert woodrat</name>
    <dbReference type="NCBI Taxonomy" id="56216"/>
    <lineage>
        <taxon>Eukaryota</taxon>
        <taxon>Metazoa</taxon>
        <taxon>Chordata</taxon>
        <taxon>Craniata</taxon>
        <taxon>Vertebrata</taxon>
        <taxon>Euteleostomi</taxon>
        <taxon>Mammalia</taxon>
        <taxon>Eutheria</taxon>
        <taxon>Euarchontoglires</taxon>
        <taxon>Glires</taxon>
        <taxon>Rodentia</taxon>
        <taxon>Myomorpha</taxon>
        <taxon>Muroidea</taxon>
        <taxon>Cricetidae</taxon>
        <taxon>Neotominae</taxon>
        <taxon>Neotoma</taxon>
    </lineage>
</organism>
<dbReference type="InterPro" id="IPR016186">
    <property type="entry name" value="C-type_lectin-like/link_sf"/>
</dbReference>
<evidence type="ECO:0000256" key="5">
    <source>
        <dbReference type="ARBA" id="ARBA00022737"/>
    </source>
</evidence>
<dbReference type="Gene3D" id="3.10.100.10">
    <property type="entry name" value="Mannose-Binding Protein A, subunit A"/>
    <property type="match status" value="1"/>
</dbReference>
<protein>
    <recommendedName>
        <fullName evidence="9">Mannan-binding protein</fullName>
    </recommendedName>
</protein>
<dbReference type="InterPro" id="IPR001304">
    <property type="entry name" value="C-type_lectin-like"/>
</dbReference>
<evidence type="ECO:0000313" key="13">
    <source>
        <dbReference type="Proteomes" id="UP000092124"/>
    </source>
</evidence>
<evidence type="ECO:0000256" key="3">
    <source>
        <dbReference type="ARBA" id="ARBA00022588"/>
    </source>
</evidence>
<keyword evidence="7" id="KW-0176">Collagen</keyword>
<keyword evidence="2" id="KW-0964">Secreted</keyword>
<dbReference type="PANTHER" id="PTHR24024:SF34">
    <property type="entry name" value="MANNOSE-BINDING PROTEIN C"/>
    <property type="match status" value="1"/>
</dbReference>
<evidence type="ECO:0000256" key="7">
    <source>
        <dbReference type="ARBA" id="ARBA00023119"/>
    </source>
</evidence>
<evidence type="ECO:0000256" key="4">
    <source>
        <dbReference type="ARBA" id="ARBA00022734"/>
    </source>
</evidence>
<name>A0A1A6GQ49_NEOLE</name>
<keyword evidence="3" id="KW-0399">Innate immunity</keyword>
<proteinExistence type="predicted"/>
<dbReference type="Pfam" id="PF00059">
    <property type="entry name" value="Lectin_C"/>
    <property type="match status" value="1"/>
</dbReference>
<comment type="caution">
    <text evidence="12">The sequence shown here is derived from an EMBL/GenBank/DDBJ whole genome shotgun (WGS) entry which is preliminary data.</text>
</comment>
<reference evidence="12 13" key="1">
    <citation type="submission" date="2016-06" db="EMBL/GenBank/DDBJ databases">
        <title>The Draft Genome Sequence and Annotation of the Desert Woodrat Neotoma lepida.</title>
        <authorList>
            <person name="Campbell M."/>
            <person name="Oakeson K.F."/>
            <person name="Yandell M."/>
            <person name="Halpert J.R."/>
            <person name="Dearing D."/>
        </authorList>
    </citation>
    <scope>NUCLEOTIDE SEQUENCE [LARGE SCALE GENOMIC DNA]</scope>
    <source>
        <strain evidence="12">417</strain>
        <tissue evidence="12">Liver</tissue>
    </source>
</reference>
<dbReference type="PROSITE" id="PS50041">
    <property type="entry name" value="C_TYPE_LECTIN_2"/>
    <property type="match status" value="1"/>
</dbReference>
<dbReference type="PANTHER" id="PTHR24024">
    <property type="entry name" value="PULMONARY SURFACTANT-ASSOCIATED PROTEIN A"/>
    <property type="match status" value="1"/>
</dbReference>
<dbReference type="GO" id="GO:0045087">
    <property type="term" value="P:innate immune response"/>
    <property type="evidence" value="ECO:0007669"/>
    <property type="project" value="UniProtKB-KW"/>
</dbReference>
<keyword evidence="13" id="KW-1185">Reference proteome</keyword>
<dbReference type="InterPro" id="IPR051077">
    <property type="entry name" value="Ca-dependent_lectin"/>
</dbReference>
<dbReference type="AlphaFoldDB" id="A0A1A6GQ49"/>
<dbReference type="GO" id="GO:0005581">
    <property type="term" value="C:collagen trimer"/>
    <property type="evidence" value="ECO:0007669"/>
    <property type="project" value="UniProtKB-KW"/>
</dbReference>
<feature type="compositionally biased region" description="Polar residues" evidence="10">
    <location>
        <begin position="62"/>
        <end position="74"/>
    </location>
</feature>
<keyword evidence="4" id="KW-0430">Lectin</keyword>
<feature type="region of interest" description="Disordered" evidence="10">
    <location>
        <begin position="62"/>
        <end position="92"/>
    </location>
</feature>
<evidence type="ECO:0000256" key="6">
    <source>
        <dbReference type="ARBA" id="ARBA00022859"/>
    </source>
</evidence>
<dbReference type="EMBL" id="LZPO01076309">
    <property type="protein sequence ID" value="OBS67994.1"/>
    <property type="molecule type" value="Genomic_DNA"/>
</dbReference>
<dbReference type="OrthoDB" id="10255512at2759"/>
<dbReference type="GO" id="GO:0030246">
    <property type="term" value="F:carbohydrate binding"/>
    <property type="evidence" value="ECO:0007669"/>
    <property type="project" value="UniProtKB-KW"/>
</dbReference>
<feature type="domain" description="C-type lectin" evidence="11">
    <location>
        <begin position="19"/>
        <end position="80"/>
    </location>
</feature>
<sequence>MGERVGQKYFVNTGRKASVATPRNPDENRAIQKVAKDIAYLGITDERTENRFLDLKGNRLPYTNWNDGEPNNTGENEDCVRSQTARAKRVQE</sequence>
<evidence type="ECO:0000256" key="9">
    <source>
        <dbReference type="ARBA" id="ARBA00032886"/>
    </source>
</evidence>
<evidence type="ECO:0000256" key="8">
    <source>
        <dbReference type="ARBA" id="ARBA00023278"/>
    </source>
</evidence>
<dbReference type="Proteomes" id="UP000092124">
    <property type="component" value="Unassembled WGS sequence"/>
</dbReference>
<keyword evidence="8" id="KW-0379">Hydroxylation</keyword>
<dbReference type="STRING" id="56216.A0A1A6GQ49"/>
<dbReference type="InterPro" id="IPR016187">
    <property type="entry name" value="CTDL_fold"/>
</dbReference>
<comment type="subcellular location">
    <subcellularLocation>
        <location evidence="1">Secreted</location>
    </subcellularLocation>
</comment>
<evidence type="ECO:0000256" key="10">
    <source>
        <dbReference type="SAM" id="MobiDB-lite"/>
    </source>
</evidence>
<dbReference type="GO" id="GO:0005615">
    <property type="term" value="C:extracellular space"/>
    <property type="evidence" value="ECO:0007669"/>
    <property type="project" value="TreeGrafter"/>
</dbReference>
<dbReference type="GO" id="GO:0005771">
    <property type="term" value="C:multivesicular body"/>
    <property type="evidence" value="ECO:0007669"/>
    <property type="project" value="TreeGrafter"/>
</dbReference>
<evidence type="ECO:0000256" key="1">
    <source>
        <dbReference type="ARBA" id="ARBA00004613"/>
    </source>
</evidence>
<evidence type="ECO:0000256" key="2">
    <source>
        <dbReference type="ARBA" id="ARBA00022525"/>
    </source>
</evidence>
<dbReference type="SUPFAM" id="SSF56436">
    <property type="entry name" value="C-type lectin-like"/>
    <property type="match status" value="1"/>
</dbReference>
<feature type="non-terminal residue" evidence="12">
    <location>
        <position position="92"/>
    </location>
</feature>
<evidence type="ECO:0000313" key="12">
    <source>
        <dbReference type="EMBL" id="OBS67994.1"/>
    </source>
</evidence>
<accession>A0A1A6GQ49</accession>
<evidence type="ECO:0000259" key="11">
    <source>
        <dbReference type="PROSITE" id="PS50041"/>
    </source>
</evidence>
<keyword evidence="6" id="KW-0391">Immunity</keyword>